<organism evidence="2 3">
    <name type="scientific">Apostasia shenzhenica</name>
    <dbReference type="NCBI Taxonomy" id="1088818"/>
    <lineage>
        <taxon>Eukaryota</taxon>
        <taxon>Viridiplantae</taxon>
        <taxon>Streptophyta</taxon>
        <taxon>Embryophyta</taxon>
        <taxon>Tracheophyta</taxon>
        <taxon>Spermatophyta</taxon>
        <taxon>Magnoliopsida</taxon>
        <taxon>Liliopsida</taxon>
        <taxon>Asparagales</taxon>
        <taxon>Orchidaceae</taxon>
        <taxon>Apostasioideae</taxon>
        <taxon>Apostasia</taxon>
    </lineage>
</organism>
<keyword evidence="1" id="KW-1133">Transmembrane helix</keyword>
<dbReference type="EMBL" id="KZ452039">
    <property type="protein sequence ID" value="PKA49340.1"/>
    <property type="molecule type" value="Genomic_DNA"/>
</dbReference>
<name>A0A2I0A1B5_9ASPA</name>
<sequence>MYQIRGDTLDEELGHVKDDAYYSVLFYASWCPFSLIIRPIFDALSSMFPHIRHLIVEESSAMPRYGVHSFPSILLANKTGRIRYHGSKDLYALMHFYREITGQDPVSDISVDRVKENRLSLQPWRGPAEEFIKNEPFLAFSLAFVILKVFTYLLPKITFQFKTFWMLFARRHFHLHIFGDLSQLFGRVLHVIDLKKAWSKLSLSNKTRNFRKGAKSARVWASSLASVSLGDPSSSSRSALSDS</sequence>
<gene>
    <name evidence="2" type="primary">APRL5</name>
    <name evidence="2" type="ORF">AXF42_Ash014242</name>
</gene>
<keyword evidence="3" id="KW-1185">Reference proteome</keyword>
<protein>
    <submittedName>
        <fullName evidence="2">5'-adenylylsulfate reductase-like 5</fullName>
    </submittedName>
</protein>
<feature type="transmembrane region" description="Helical" evidence="1">
    <location>
        <begin position="20"/>
        <end position="41"/>
    </location>
</feature>
<evidence type="ECO:0000313" key="3">
    <source>
        <dbReference type="Proteomes" id="UP000236161"/>
    </source>
</evidence>
<reference evidence="2 3" key="1">
    <citation type="journal article" date="2017" name="Nature">
        <title>The Apostasia genome and the evolution of orchids.</title>
        <authorList>
            <person name="Zhang G.Q."/>
            <person name="Liu K.W."/>
            <person name="Li Z."/>
            <person name="Lohaus R."/>
            <person name="Hsiao Y.Y."/>
            <person name="Niu S.C."/>
            <person name="Wang J.Y."/>
            <person name="Lin Y.C."/>
            <person name="Xu Q."/>
            <person name="Chen L.J."/>
            <person name="Yoshida K."/>
            <person name="Fujiwara S."/>
            <person name="Wang Z.W."/>
            <person name="Zhang Y.Q."/>
            <person name="Mitsuda N."/>
            <person name="Wang M."/>
            <person name="Liu G.H."/>
            <person name="Pecoraro L."/>
            <person name="Huang H.X."/>
            <person name="Xiao X.J."/>
            <person name="Lin M."/>
            <person name="Wu X.Y."/>
            <person name="Wu W.L."/>
            <person name="Chen Y.Y."/>
            <person name="Chang S.B."/>
            <person name="Sakamoto S."/>
            <person name="Ohme-Takagi M."/>
            <person name="Yagi M."/>
            <person name="Zeng S.J."/>
            <person name="Shen C.Y."/>
            <person name="Yeh C.M."/>
            <person name="Luo Y.B."/>
            <person name="Tsai W.C."/>
            <person name="Van de Peer Y."/>
            <person name="Liu Z.J."/>
        </authorList>
    </citation>
    <scope>NUCLEOTIDE SEQUENCE [LARGE SCALE GENOMIC DNA]</scope>
    <source>
        <strain evidence="3">cv. Shenzhen</strain>
        <tissue evidence="2">Stem</tissue>
    </source>
</reference>
<dbReference type="Proteomes" id="UP000236161">
    <property type="component" value="Unassembled WGS sequence"/>
</dbReference>
<keyword evidence="1" id="KW-0812">Transmembrane</keyword>
<dbReference type="PANTHER" id="PTHR47126">
    <property type="entry name" value="5'-ADENYLYLSULFATE REDUCTASE-LIKE 7"/>
    <property type="match status" value="1"/>
</dbReference>
<proteinExistence type="predicted"/>
<evidence type="ECO:0000256" key="1">
    <source>
        <dbReference type="SAM" id="Phobius"/>
    </source>
</evidence>
<dbReference type="InterPro" id="IPR036249">
    <property type="entry name" value="Thioredoxin-like_sf"/>
</dbReference>
<dbReference type="InterPro" id="IPR044794">
    <property type="entry name" value="APRL5/7"/>
</dbReference>
<dbReference type="AlphaFoldDB" id="A0A2I0A1B5"/>
<accession>A0A2I0A1B5</accession>
<dbReference type="Gene3D" id="3.40.30.10">
    <property type="entry name" value="Glutaredoxin"/>
    <property type="match status" value="1"/>
</dbReference>
<dbReference type="SUPFAM" id="SSF52833">
    <property type="entry name" value="Thioredoxin-like"/>
    <property type="match status" value="1"/>
</dbReference>
<feature type="transmembrane region" description="Helical" evidence="1">
    <location>
        <begin position="137"/>
        <end position="154"/>
    </location>
</feature>
<dbReference type="OrthoDB" id="1899781at2759"/>
<keyword evidence="1" id="KW-0472">Membrane</keyword>
<dbReference type="PANTHER" id="PTHR47126:SF3">
    <property type="entry name" value="5'-ADENYLYLSULFATE REDUCTASE-LIKE 5"/>
    <property type="match status" value="1"/>
</dbReference>
<evidence type="ECO:0000313" key="2">
    <source>
        <dbReference type="EMBL" id="PKA49340.1"/>
    </source>
</evidence>